<dbReference type="InterPro" id="IPR000719">
    <property type="entry name" value="Prot_kinase_dom"/>
</dbReference>
<keyword evidence="6" id="KW-0472">Membrane</keyword>
<protein>
    <recommendedName>
        <fullName evidence="8">Protein kinase domain-containing protein</fullName>
    </recommendedName>
</protein>
<evidence type="ECO:0000256" key="3">
    <source>
        <dbReference type="ARBA" id="ARBA00022692"/>
    </source>
</evidence>
<evidence type="ECO:0000256" key="4">
    <source>
        <dbReference type="ARBA" id="ARBA00022737"/>
    </source>
</evidence>
<name>A0A804MIR1_MAIZE</name>
<keyword evidence="4" id="KW-0677">Repeat</keyword>
<reference evidence="9" key="2">
    <citation type="submission" date="2019-07" db="EMBL/GenBank/DDBJ databases">
        <authorList>
            <person name="Seetharam A."/>
            <person name="Woodhouse M."/>
            <person name="Cannon E."/>
        </authorList>
    </citation>
    <scope>NUCLEOTIDE SEQUENCE [LARGE SCALE GENOMIC DNA]</scope>
    <source>
        <strain evidence="9">cv. B73</strain>
    </source>
</reference>
<evidence type="ECO:0000256" key="7">
    <source>
        <dbReference type="SAM" id="MobiDB-lite"/>
    </source>
</evidence>
<dbReference type="InterPro" id="IPR011009">
    <property type="entry name" value="Kinase-like_dom_sf"/>
</dbReference>
<evidence type="ECO:0000256" key="2">
    <source>
        <dbReference type="ARBA" id="ARBA00022614"/>
    </source>
</evidence>
<keyword evidence="2" id="KW-0433">Leucine-rich repeat</keyword>
<dbReference type="GO" id="GO:0016020">
    <property type="term" value="C:membrane"/>
    <property type="evidence" value="ECO:0007669"/>
    <property type="project" value="UniProtKB-SubCell"/>
</dbReference>
<evidence type="ECO:0000256" key="1">
    <source>
        <dbReference type="ARBA" id="ARBA00004370"/>
    </source>
</evidence>
<dbReference type="Pfam" id="PF00069">
    <property type="entry name" value="Pkinase"/>
    <property type="match status" value="1"/>
</dbReference>
<dbReference type="SMART" id="SM00220">
    <property type="entry name" value="S_TKc"/>
    <property type="match status" value="1"/>
</dbReference>
<accession>A0A804MIR1</accession>
<evidence type="ECO:0000259" key="8">
    <source>
        <dbReference type="PROSITE" id="PS50011"/>
    </source>
</evidence>
<evidence type="ECO:0000313" key="10">
    <source>
        <dbReference type="Proteomes" id="UP000007305"/>
    </source>
</evidence>
<dbReference type="Gene3D" id="1.10.510.10">
    <property type="entry name" value="Transferase(Phosphotransferase) domain 1"/>
    <property type="match status" value="1"/>
</dbReference>
<organism evidence="9 10">
    <name type="scientific">Zea mays</name>
    <name type="common">Maize</name>
    <dbReference type="NCBI Taxonomy" id="4577"/>
    <lineage>
        <taxon>Eukaryota</taxon>
        <taxon>Viridiplantae</taxon>
        <taxon>Streptophyta</taxon>
        <taxon>Embryophyta</taxon>
        <taxon>Tracheophyta</taxon>
        <taxon>Spermatophyta</taxon>
        <taxon>Magnoliopsida</taxon>
        <taxon>Liliopsida</taxon>
        <taxon>Poales</taxon>
        <taxon>Poaceae</taxon>
        <taxon>PACMAD clade</taxon>
        <taxon>Panicoideae</taxon>
        <taxon>Andropogonodae</taxon>
        <taxon>Andropogoneae</taxon>
        <taxon>Tripsacinae</taxon>
        <taxon>Zea</taxon>
    </lineage>
</organism>
<dbReference type="GO" id="GO:0004672">
    <property type="term" value="F:protein kinase activity"/>
    <property type="evidence" value="ECO:0007669"/>
    <property type="project" value="InterPro"/>
</dbReference>
<dbReference type="PANTHER" id="PTHR27008:SF495">
    <property type="entry name" value="OS01G0153000 PROTEIN"/>
    <property type="match status" value="1"/>
</dbReference>
<dbReference type="PROSITE" id="PS00108">
    <property type="entry name" value="PROTEIN_KINASE_ST"/>
    <property type="match status" value="1"/>
</dbReference>
<evidence type="ECO:0000313" key="9">
    <source>
        <dbReference type="EnsemblPlants" id="Zm00001eb088890_P001"/>
    </source>
</evidence>
<feature type="domain" description="Protein kinase" evidence="8">
    <location>
        <begin position="101"/>
        <end position="302"/>
    </location>
</feature>
<evidence type="ECO:0000256" key="6">
    <source>
        <dbReference type="ARBA" id="ARBA00023136"/>
    </source>
</evidence>
<dbReference type="PROSITE" id="PS50011">
    <property type="entry name" value="PROTEIN_KINASE_DOM"/>
    <property type="match status" value="1"/>
</dbReference>
<comment type="subcellular location">
    <subcellularLocation>
        <location evidence="1">Membrane</location>
    </subcellularLocation>
</comment>
<reference evidence="9" key="3">
    <citation type="submission" date="2021-05" db="UniProtKB">
        <authorList>
            <consortium name="EnsemblPlants"/>
        </authorList>
    </citation>
    <scope>IDENTIFICATION</scope>
    <source>
        <strain evidence="9">cv. B73</strain>
    </source>
</reference>
<reference evidence="10" key="1">
    <citation type="submission" date="2015-12" db="EMBL/GenBank/DDBJ databases">
        <title>Update maize B73 reference genome by single molecule sequencing technologies.</title>
        <authorList>
            <consortium name="Maize Genome Sequencing Project"/>
            <person name="Ware D."/>
        </authorList>
    </citation>
    <scope>NUCLEOTIDE SEQUENCE [LARGE SCALE GENOMIC DNA]</scope>
    <source>
        <strain evidence="10">cv. B73</strain>
    </source>
</reference>
<dbReference type="GO" id="GO:0005524">
    <property type="term" value="F:ATP binding"/>
    <property type="evidence" value="ECO:0007669"/>
    <property type="project" value="InterPro"/>
</dbReference>
<dbReference type="SUPFAM" id="SSF56112">
    <property type="entry name" value="Protein kinase-like (PK-like)"/>
    <property type="match status" value="1"/>
</dbReference>
<evidence type="ECO:0000256" key="5">
    <source>
        <dbReference type="ARBA" id="ARBA00022989"/>
    </source>
</evidence>
<keyword evidence="3" id="KW-0812">Transmembrane</keyword>
<dbReference type="InterPro" id="IPR051809">
    <property type="entry name" value="Plant_receptor-like_S/T_kinase"/>
</dbReference>
<proteinExistence type="predicted"/>
<dbReference type="EnsemblPlants" id="Zm00001eb088890_T001">
    <property type="protein sequence ID" value="Zm00001eb088890_P001"/>
    <property type="gene ID" value="Zm00001eb088890"/>
</dbReference>
<dbReference type="Gramene" id="Zm00001eb088890_T001">
    <property type="protein sequence ID" value="Zm00001eb088890_P001"/>
    <property type="gene ID" value="Zm00001eb088890"/>
</dbReference>
<feature type="region of interest" description="Disordered" evidence="7">
    <location>
        <begin position="1"/>
        <end position="33"/>
    </location>
</feature>
<sequence length="302" mass="32935">MPRIVAAASSKYRVPQSQPRGTPDASSIHPDPTHLPCAMVPDPCGDLMVMPKTVAKDEVSCSVPTPPKVTPDKVCAVARKFADQPIQEMEPDVWAILTAISKKARLWPQKRKTKVQVQVQQQPVAATVAVKVFNIQQSGSSKSFEAECETLRRVRHRCLLKIVTYCSSVGPQGEEFKALVFEFMANGSLDDWIHPRSSNPTAENTLSLSERLGIAANIFDVLDYLHNHSHPSIVHSDLKPSNVLLADDMSAKIGDFGISRILPLGTVGKAMQNSESSIGIRGSIGYIALEIKLIDLTGNLFS</sequence>
<dbReference type="InParanoid" id="A0A804MIR1"/>
<dbReference type="PANTHER" id="PTHR27008">
    <property type="entry name" value="OS04G0122200 PROTEIN"/>
    <property type="match status" value="1"/>
</dbReference>
<keyword evidence="10" id="KW-1185">Reference proteome</keyword>
<dbReference type="Proteomes" id="UP000007305">
    <property type="component" value="Chromosome 2"/>
</dbReference>
<keyword evidence="5" id="KW-1133">Transmembrane helix</keyword>
<dbReference type="AlphaFoldDB" id="A0A804MIR1"/>
<dbReference type="InterPro" id="IPR008271">
    <property type="entry name" value="Ser/Thr_kinase_AS"/>
</dbReference>